<dbReference type="InterPro" id="IPR023395">
    <property type="entry name" value="MCP_dom_sf"/>
</dbReference>
<keyword evidence="4" id="KW-0677">Repeat</keyword>
<evidence type="ECO:0000256" key="10">
    <source>
        <dbReference type="RuleBase" id="RU000488"/>
    </source>
</evidence>
<dbReference type="Gene3D" id="1.50.40.10">
    <property type="entry name" value="Mitochondrial carrier domain"/>
    <property type="match status" value="1"/>
</dbReference>
<sequence>MGGSQSARKVTLDNPNPDPHDLNNVIRVSDNVVQRLKNPQYLSNVADAAGETSEDKPKPMIGSPEYVQAEVDQTNKYWEERMKKLQEGHKRMEETMLDEYTKAQIELEKHLPRKIPEDAEVPCTDLSGDLAKCFKQNQKESLKCLPQIEAFKGCLSEARKHIAQEEDDYPDECKYQDYRDKAEAILAEHKEKEAKKKEERDKNKDKNKMSPQAPAITLSSLGLRLCIDTVTHPLEYAKFLVQIGHEPLPPFPTKTLFGRPAMGLPNCFKYVQYIHSIDGWSGCYRGVVPKLIGRTIGSCAAASAVGFLDSKNESGLDEDMELTDDEKLSVLKSSVVKDIVGRTCMVFASQPFLVISNRMMAEFVGREDKYSGIFSSIAEIFREEGILGFFSGVIPRWVGELVYVGLSSLVIYSINNYMIADNELKSFTTPTVQYLTSSVVYQFFVVSSCMSVNDCGLAAGRPPNMPHYKSWLSCRRELSLYGQLNRGSSPFFRYYFAPPAELKTLASS</sequence>
<evidence type="ECO:0000256" key="9">
    <source>
        <dbReference type="PROSITE-ProRule" id="PRU00282"/>
    </source>
</evidence>
<keyword evidence="6" id="KW-1133">Transmembrane helix</keyword>
<evidence type="ECO:0000313" key="11">
    <source>
        <dbReference type="EMBL" id="KAF6208435.1"/>
    </source>
</evidence>
<accession>A0A6A4J1G6</accession>
<dbReference type="OrthoDB" id="10253709at2759"/>
<evidence type="ECO:0000256" key="4">
    <source>
        <dbReference type="ARBA" id="ARBA00022737"/>
    </source>
</evidence>
<evidence type="ECO:0000256" key="2">
    <source>
        <dbReference type="ARBA" id="ARBA00006375"/>
    </source>
</evidence>
<evidence type="ECO:0008006" key="13">
    <source>
        <dbReference type="Google" id="ProtNLM"/>
    </source>
</evidence>
<feature type="repeat" description="Solcar" evidence="9">
    <location>
        <begin position="328"/>
        <end position="417"/>
    </location>
</feature>
<keyword evidence="12" id="KW-1185">Reference proteome</keyword>
<keyword evidence="5" id="KW-1000">Mitochondrion outer membrane</keyword>
<protein>
    <recommendedName>
        <fullName evidence="13">CHCH domain-containing protein</fullName>
    </recommendedName>
</protein>
<organism evidence="11 12">
    <name type="scientific">Apolygus lucorum</name>
    <name type="common">Small green plant bug</name>
    <name type="synonym">Lygocoris lucorum</name>
    <dbReference type="NCBI Taxonomy" id="248454"/>
    <lineage>
        <taxon>Eukaryota</taxon>
        <taxon>Metazoa</taxon>
        <taxon>Ecdysozoa</taxon>
        <taxon>Arthropoda</taxon>
        <taxon>Hexapoda</taxon>
        <taxon>Insecta</taxon>
        <taxon>Pterygota</taxon>
        <taxon>Neoptera</taxon>
        <taxon>Paraneoptera</taxon>
        <taxon>Hemiptera</taxon>
        <taxon>Heteroptera</taxon>
        <taxon>Panheteroptera</taxon>
        <taxon>Cimicomorpha</taxon>
        <taxon>Miridae</taxon>
        <taxon>Mirini</taxon>
        <taxon>Apolygus</taxon>
    </lineage>
</organism>
<evidence type="ECO:0000256" key="8">
    <source>
        <dbReference type="ARBA" id="ARBA00023136"/>
    </source>
</evidence>
<evidence type="ECO:0000256" key="5">
    <source>
        <dbReference type="ARBA" id="ARBA00022787"/>
    </source>
</evidence>
<evidence type="ECO:0000256" key="6">
    <source>
        <dbReference type="ARBA" id="ARBA00022989"/>
    </source>
</evidence>
<dbReference type="PROSITE" id="PS50920">
    <property type="entry name" value="SOLCAR"/>
    <property type="match status" value="1"/>
</dbReference>
<keyword evidence="3 9" id="KW-0812">Transmembrane</keyword>
<reference evidence="11" key="1">
    <citation type="journal article" date="2021" name="Mol. Ecol. Resour.">
        <title>Apolygus lucorum genome provides insights into omnivorousness and mesophyll feeding.</title>
        <authorList>
            <person name="Liu Y."/>
            <person name="Liu H."/>
            <person name="Wang H."/>
            <person name="Huang T."/>
            <person name="Liu B."/>
            <person name="Yang B."/>
            <person name="Yin L."/>
            <person name="Li B."/>
            <person name="Zhang Y."/>
            <person name="Zhang S."/>
            <person name="Jiang F."/>
            <person name="Zhang X."/>
            <person name="Ren Y."/>
            <person name="Wang B."/>
            <person name="Wang S."/>
            <person name="Lu Y."/>
            <person name="Wu K."/>
            <person name="Fan W."/>
            <person name="Wang G."/>
        </authorList>
    </citation>
    <scope>NUCLEOTIDE SEQUENCE</scope>
    <source>
        <strain evidence="11">12Hb</strain>
    </source>
</reference>
<proteinExistence type="inferred from homology"/>
<dbReference type="PANTHER" id="PTHR10780">
    <property type="entry name" value="MITOCHONDRIAL CARRIER HOMOLOG"/>
    <property type="match status" value="1"/>
</dbReference>
<comment type="subcellular location">
    <subcellularLocation>
        <location evidence="1">Mitochondrion outer membrane</location>
        <topology evidence="1">Multi-pass membrane protein</topology>
    </subcellularLocation>
</comment>
<dbReference type="SUPFAM" id="SSF103506">
    <property type="entry name" value="Mitochondrial carrier"/>
    <property type="match status" value="1"/>
</dbReference>
<keyword evidence="10" id="KW-0813">Transport</keyword>
<comment type="caution">
    <text evidence="11">The sequence shown here is derived from an EMBL/GenBank/DDBJ whole genome shotgun (WGS) entry which is preliminary data.</text>
</comment>
<gene>
    <name evidence="11" type="ORF">GE061_016891</name>
</gene>
<keyword evidence="7" id="KW-0496">Mitochondrion</keyword>
<evidence type="ECO:0000313" key="12">
    <source>
        <dbReference type="Proteomes" id="UP000466442"/>
    </source>
</evidence>
<comment type="similarity">
    <text evidence="2 10">Belongs to the mitochondrial carrier (TC 2.A.29) family.</text>
</comment>
<dbReference type="EMBL" id="WIXP02000007">
    <property type="protein sequence ID" value="KAF6208435.1"/>
    <property type="molecule type" value="Genomic_DNA"/>
</dbReference>
<dbReference type="PANTHER" id="PTHR10780:SF18">
    <property type="entry name" value="LD43650P"/>
    <property type="match status" value="1"/>
</dbReference>
<dbReference type="Proteomes" id="UP000466442">
    <property type="component" value="Unassembled WGS sequence"/>
</dbReference>
<name>A0A6A4J1G6_APOLU</name>
<dbReference type="GO" id="GO:0005741">
    <property type="term" value="C:mitochondrial outer membrane"/>
    <property type="evidence" value="ECO:0007669"/>
    <property type="project" value="UniProtKB-SubCell"/>
</dbReference>
<dbReference type="InterPro" id="IPR018108">
    <property type="entry name" value="MCP_transmembrane"/>
</dbReference>
<keyword evidence="8 9" id="KW-0472">Membrane</keyword>
<dbReference type="Pfam" id="PF00153">
    <property type="entry name" value="Mito_carr"/>
    <property type="match status" value="1"/>
</dbReference>
<evidence type="ECO:0000256" key="1">
    <source>
        <dbReference type="ARBA" id="ARBA00004374"/>
    </source>
</evidence>
<evidence type="ECO:0000256" key="3">
    <source>
        <dbReference type="ARBA" id="ARBA00022692"/>
    </source>
</evidence>
<dbReference type="AlphaFoldDB" id="A0A6A4J1G6"/>
<evidence type="ECO:0000256" key="7">
    <source>
        <dbReference type="ARBA" id="ARBA00023128"/>
    </source>
</evidence>